<reference evidence="2" key="1">
    <citation type="submission" date="2023-01" db="EMBL/GenBank/DDBJ databases">
        <title>Colletotrichum chrysophilum M932 genome sequence.</title>
        <authorList>
            <person name="Baroncelli R."/>
        </authorList>
    </citation>
    <scope>NUCLEOTIDE SEQUENCE</scope>
    <source>
        <strain evidence="2">M932</strain>
    </source>
</reference>
<dbReference type="Proteomes" id="UP001243330">
    <property type="component" value="Unassembled WGS sequence"/>
</dbReference>
<proteinExistence type="predicted"/>
<feature type="region of interest" description="Disordered" evidence="1">
    <location>
        <begin position="1"/>
        <end position="39"/>
    </location>
</feature>
<evidence type="ECO:0000256" key="1">
    <source>
        <dbReference type="SAM" id="MobiDB-lite"/>
    </source>
</evidence>
<keyword evidence="3" id="KW-1185">Reference proteome</keyword>
<feature type="region of interest" description="Disordered" evidence="1">
    <location>
        <begin position="107"/>
        <end position="127"/>
    </location>
</feature>
<feature type="compositionally biased region" description="Basic and acidic residues" evidence="1">
    <location>
        <begin position="160"/>
        <end position="177"/>
    </location>
</feature>
<sequence>MELLPASSESQPSSREQLSIRPLQATPPEQIVQSRDGAQPSPPFPSLDYLIFLLCLAALSRLSFLVSGVMRGGEARGKIVNDDNLQRRGYNGTSVFPLTVAAEPVTSPQPVVGRPTATASANGPGVVRWRPAGRYDLDLTPPQTGNTQSRVAWTQTLLSRTRDLREKRRPEEKKDNPRNGWMRDPGISLQFFSISLLRT</sequence>
<feature type="region of interest" description="Disordered" evidence="1">
    <location>
        <begin position="158"/>
        <end position="182"/>
    </location>
</feature>
<name>A0AAD9AHU7_9PEZI</name>
<protein>
    <submittedName>
        <fullName evidence="2">Uncharacterized protein</fullName>
    </submittedName>
</protein>
<gene>
    <name evidence="2" type="ORF">CCHR01_09019</name>
</gene>
<evidence type="ECO:0000313" key="2">
    <source>
        <dbReference type="EMBL" id="KAK1848323.1"/>
    </source>
</evidence>
<comment type="caution">
    <text evidence="2">The sequence shown here is derived from an EMBL/GenBank/DDBJ whole genome shotgun (WGS) entry which is preliminary data.</text>
</comment>
<evidence type="ECO:0000313" key="3">
    <source>
        <dbReference type="Proteomes" id="UP001243330"/>
    </source>
</evidence>
<feature type="compositionally biased region" description="Polar residues" evidence="1">
    <location>
        <begin position="7"/>
        <end position="17"/>
    </location>
</feature>
<organism evidence="2 3">
    <name type="scientific">Colletotrichum chrysophilum</name>
    <dbReference type="NCBI Taxonomy" id="1836956"/>
    <lineage>
        <taxon>Eukaryota</taxon>
        <taxon>Fungi</taxon>
        <taxon>Dikarya</taxon>
        <taxon>Ascomycota</taxon>
        <taxon>Pezizomycotina</taxon>
        <taxon>Sordariomycetes</taxon>
        <taxon>Hypocreomycetidae</taxon>
        <taxon>Glomerellales</taxon>
        <taxon>Glomerellaceae</taxon>
        <taxon>Colletotrichum</taxon>
        <taxon>Colletotrichum gloeosporioides species complex</taxon>
    </lineage>
</organism>
<dbReference type="EMBL" id="JAQOWY010000174">
    <property type="protein sequence ID" value="KAK1848323.1"/>
    <property type="molecule type" value="Genomic_DNA"/>
</dbReference>
<accession>A0AAD9AHU7</accession>
<dbReference type="AlphaFoldDB" id="A0AAD9AHU7"/>